<evidence type="ECO:0000313" key="11">
    <source>
        <dbReference type="Proteomes" id="UP000243706"/>
    </source>
</evidence>
<dbReference type="RefSeq" id="WP_095115784.1">
    <property type="nucleotide sequence ID" value="NZ_BMCB01000010.1"/>
</dbReference>
<dbReference type="Proteomes" id="UP000652995">
    <property type="component" value="Unassembled WGS sequence"/>
</dbReference>
<dbReference type="EC" id="3.5.1.28" evidence="3"/>
<dbReference type="InterPro" id="IPR051206">
    <property type="entry name" value="NAMLAA_amidase_2"/>
</dbReference>
<feature type="domain" description="SH3b" evidence="8">
    <location>
        <begin position="203"/>
        <end position="270"/>
    </location>
</feature>
<keyword evidence="6" id="KW-0178">Competence</keyword>
<accession>A0A240C0U6</accession>
<evidence type="ECO:0000256" key="7">
    <source>
        <dbReference type="ARBA" id="ARBA00023316"/>
    </source>
</evidence>
<dbReference type="GO" id="GO:0030420">
    <property type="term" value="P:establishment of competence for transformation"/>
    <property type="evidence" value="ECO:0007669"/>
    <property type="project" value="UniProtKB-KW"/>
</dbReference>
<gene>
    <name evidence="10" type="primary">cwlA</name>
    <name evidence="9" type="ORF">GCM10007183_16630</name>
    <name evidence="10" type="ORF">SAMEA4412661_00530</name>
</gene>
<keyword evidence="7" id="KW-0961">Cell wall biogenesis/degradation</keyword>
<dbReference type="GO" id="GO:0009253">
    <property type="term" value="P:peptidoglycan catabolic process"/>
    <property type="evidence" value="ECO:0007669"/>
    <property type="project" value="InterPro"/>
</dbReference>
<dbReference type="Pfam" id="PF08460">
    <property type="entry name" value="SH3_5"/>
    <property type="match status" value="1"/>
</dbReference>
<reference evidence="9" key="1">
    <citation type="journal article" date="2014" name="Int. J. Syst. Evol. Microbiol.">
        <title>Complete genome of a new Firmicutes species belonging to the dominant human colonic microbiota ('Ruminococcus bicirculans') reveals two chromosomes and a selective capacity to utilize plant glucans.</title>
        <authorList>
            <consortium name="NISC Comparative Sequencing Program"/>
            <person name="Wegmann U."/>
            <person name="Louis P."/>
            <person name="Goesmann A."/>
            <person name="Henrissat B."/>
            <person name="Duncan S.H."/>
            <person name="Flint H.J."/>
        </authorList>
    </citation>
    <scope>NUCLEOTIDE SEQUENCE</scope>
    <source>
        <strain evidence="9">CCM 4175</strain>
    </source>
</reference>
<dbReference type="CDD" id="cd06583">
    <property type="entry name" value="PGRP"/>
    <property type="match status" value="1"/>
</dbReference>
<dbReference type="GO" id="GO:0030435">
    <property type="term" value="P:sporulation resulting in formation of a cellular spore"/>
    <property type="evidence" value="ECO:0007669"/>
    <property type="project" value="UniProtKB-KW"/>
</dbReference>
<dbReference type="AlphaFoldDB" id="A0A240C0U6"/>
<dbReference type="KEGG" id="smus:C7J88_09735"/>
<evidence type="ECO:0000256" key="3">
    <source>
        <dbReference type="ARBA" id="ARBA00011901"/>
    </source>
</evidence>
<dbReference type="OrthoDB" id="2416895at2"/>
<dbReference type="PANTHER" id="PTHR30417">
    <property type="entry name" value="N-ACETYLMURAMOYL-L-ALANINE AMIDASE AMID"/>
    <property type="match status" value="1"/>
</dbReference>
<dbReference type="SMART" id="SM00644">
    <property type="entry name" value="Ami_2"/>
    <property type="match status" value="1"/>
</dbReference>
<organism evidence="10 11">
    <name type="scientific">Staphylococcus muscae</name>
    <dbReference type="NCBI Taxonomy" id="1294"/>
    <lineage>
        <taxon>Bacteria</taxon>
        <taxon>Bacillati</taxon>
        <taxon>Bacillota</taxon>
        <taxon>Bacilli</taxon>
        <taxon>Bacillales</taxon>
        <taxon>Staphylococcaceae</taxon>
        <taxon>Staphylococcus</taxon>
    </lineage>
</organism>
<dbReference type="EMBL" id="LT906464">
    <property type="protein sequence ID" value="SNW00776.1"/>
    <property type="molecule type" value="Genomic_DNA"/>
</dbReference>
<dbReference type="GO" id="GO:0071555">
    <property type="term" value="P:cell wall organization"/>
    <property type="evidence" value="ECO:0007669"/>
    <property type="project" value="UniProtKB-KW"/>
</dbReference>
<reference evidence="12" key="3">
    <citation type="journal article" date="2019" name="Int. J. Syst. Evol. Microbiol.">
        <title>The Global Catalogue of Microorganisms (GCM) 10K type strain sequencing project: providing services to taxonomists for standard genome sequencing and annotation.</title>
        <authorList>
            <consortium name="The Broad Institute Genomics Platform"/>
            <consortium name="The Broad Institute Genome Sequencing Center for Infectious Disease"/>
            <person name="Wu L."/>
            <person name="Ma J."/>
        </authorList>
    </citation>
    <scope>NUCLEOTIDE SEQUENCE [LARGE SCALE GENOMIC DNA]</scope>
    <source>
        <strain evidence="12">CCM 4175</strain>
    </source>
</reference>
<evidence type="ECO:0000313" key="10">
    <source>
        <dbReference type="EMBL" id="SNW00776.1"/>
    </source>
</evidence>
<dbReference type="Pfam" id="PF01510">
    <property type="entry name" value="Amidase_2"/>
    <property type="match status" value="1"/>
</dbReference>
<evidence type="ECO:0000259" key="8">
    <source>
        <dbReference type="PROSITE" id="PS51781"/>
    </source>
</evidence>
<evidence type="ECO:0000256" key="6">
    <source>
        <dbReference type="ARBA" id="ARBA00023287"/>
    </source>
</evidence>
<evidence type="ECO:0000256" key="2">
    <source>
        <dbReference type="ARBA" id="ARBA00007553"/>
    </source>
</evidence>
<dbReference type="InterPro" id="IPR002502">
    <property type="entry name" value="Amidase_domain"/>
</dbReference>
<evidence type="ECO:0000256" key="5">
    <source>
        <dbReference type="ARBA" id="ARBA00022969"/>
    </source>
</evidence>
<dbReference type="PANTHER" id="PTHR30417:SF11">
    <property type="entry name" value="N-ACETYLMURAMOYL-L-ALANINE AMIDASE XLYA"/>
    <property type="match status" value="1"/>
</dbReference>
<comment type="catalytic activity">
    <reaction evidence="1">
        <text>Hydrolyzes the link between N-acetylmuramoyl residues and L-amino acid residues in certain cell-wall glycopeptides.</text>
        <dbReference type="EC" id="3.5.1.28"/>
    </reaction>
</comment>
<dbReference type="InterPro" id="IPR036505">
    <property type="entry name" value="Amidase/PGRP_sf"/>
</dbReference>
<evidence type="ECO:0000256" key="1">
    <source>
        <dbReference type="ARBA" id="ARBA00001561"/>
    </source>
</evidence>
<evidence type="ECO:0000313" key="12">
    <source>
        <dbReference type="Proteomes" id="UP000652995"/>
    </source>
</evidence>
<evidence type="ECO:0000313" key="9">
    <source>
        <dbReference type="EMBL" id="GGA93137.1"/>
    </source>
</evidence>
<keyword evidence="12" id="KW-1185">Reference proteome</keyword>
<name>A0A240C0U6_9STAP</name>
<proteinExistence type="inferred from homology"/>
<dbReference type="GO" id="GO:0009254">
    <property type="term" value="P:peptidoglycan turnover"/>
    <property type="evidence" value="ECO:0007669"/>
    <property type="project" value="TreeGrafter"/>
</dbReference>
<dbReference type="SMART" id="SM00287">
    <property type="entry name" value="SH3b"/>
    <property type="match status" value="1"/>
</dbReference>
<dbReference type="Gene3D" id="3.40.80.10">
    <property type="entry name" value="Peptidoglycan recognition protein-like"/>
    <property type="match status" value="1"/>
</dbReference>
<protein>
    <recommendedName>
        <fullName evidence="3">N-acetylmuramoyl-L-alanine amidase</fullName>
        <ecNumber evidence="3">3.5.1.28</ecNumber>
    </recommendedName>
</protein>
<dbReference type="InterPro" id="IPR003646">
    <property type="entry name" value="SH3-like_bac-type"/>
</dbReference>
<dbReference type="Gene3D" id="2.30.30.40">
    <property type="entry name" value="SH3 Domains"/>
    <property type="match status" value="1"/>
</dbReference>
<sequence length="282" mass="32309">MGYKIVNMWTPSYLYPYKAPYYMQPTKLAIHNTGNTASARNEVAYMNSNRNYVSYHVAVDDKEVVQAIPFNRNAFHTGDGIGLSSGNRTAIGIEICYSMDNGYSGAKSERYKKAEDNAALYAAHVLHQYGWGIDRMYQHYWFSGKDCPHKIRATGTWAEFENKVNNYLKQIKAGKTPTKPKAKSKTSKVAEWKRNKYGTLWKDEKYTFTANADIYARLEGPFRSCPFGYTFKKGSSKQYDELLLQDGHVWIGFNHNGKRYYLPIRTWDAKTGAVGKLWGTIK</sequence>
<comment type="similarity">
    <text evidence="2">Belongs to the N-acetylmuramoyl-L-alanine amidase 2 family.</text>
</comment>
<reference evidence="10 11" key="2">
    <citation type="submission" date="2017-06" db="EMBL/GenBank/DDBJ databases">
        <authorList>
            <consortium name="Pathogen Informatics"/>
        </authorList>
    </citation>
    <scope>NUCLEOTIDE SEQUENCE [LARGE SCALE GENOMIC DNA]</scope>
    <source>
        <strain evidence="10 11">NCTC13833</strain>
    </source>
</reference>
<dbReference type="Proteomes" id="UP000243706">
    <property type="component" value="Chromosome 1"/>
</dbReference>
<reference evidence="9" key="4">
    <citation type="submission" date="2024-05" db="EMBL/GenBank/DDBJ databases">
        <authorList>
            <person name="Sun Q."/>
            <person name="Sedlacek I."/>
        </authorList>
    </citation>
    <scope>NUCLEOTIDE SEQUENCE</scope>
    <source>
        <strain evidence="9">CCM 4175</strain>
    </source>
</reference>
<keyword evidence="5" id="KW-0749">Sporulation</keyword>
<dbReference type="PROSITE" id="PS51781">
    <property type="entry name" value="SH3B"/>
    <property type="match status" value="1"/>
</dbReference>
<evidence type="ECO:0000256" key="4">
    <source>
        <dbReference type="ARBA" id="ARBA00022801"/>
    </source>
</evidence>
<dbReference type="EMBL" id="BMCB01000010">
    <property type="protein sequence ID" value="GGA93137.1"/>
    <property type="molecule type" value="Genomic_DNA"/>
</dbReference>
<dbReference type="GO" id="GO:0008745">
    <property type="term" value="F:N-acetylmuramoyl-L-alanine amidase activity"/>
    <property type="evidence" value="ECO:0007669"/>
    <property type="project" value="UniProtKB-EC"/>
</dbReference>
<dbReference type="SUPFAM" id="SSF55846">
    <property type="entry name" value="N-acetylmuramoyl-L-alanine amidase-like"/>
    <property type="match status" value="1"/>
</dbReference>
<keyword evidence="4 10" id="KW-0378">Hydrolase</keyword>